<feature type="compositionally biased region" description="Polar residues" evidence="1">
    <location>
        <begin position="89"/>
        <end position="106"/>
    </location>
</feature>
<protein>
    <submittedName>
        <fullName evidence="2">Uncharacterized protein</fullName>
    </submittedName>
</protein>
<evidence type="ECO:0000313" key="3">
    <source>
        <dbReference type="Proteomes" id="UP000734854"/>
    </source>
</evidence>
<proteinExistence type="predicted"/>
<accession>A0A8J5L9Z8</accession>
<dbReference type="EMBL" id="JACMSC010000008">
    <property type="protein sequence ID" value="KAG6510566.1"/>
    <property type="molecule type" value="Genomic_DNA"/>
</dbReference>
<reference evidence="2 3" key="1">
    <citation type="submission" date="2020-08" db="EMBL/GenBank/DDBJ databases">
        <title>Plant Genome Project.</title>
        <authorList>
            <person name="Zhang R.-G."/>
        </authorList>
    </citation>
    <scope>NUCLEOTIDE SEQUENCE [LARGE SCALE GENOMIC DNA]</scope>
    <source>
        <tissue evidence="2">Rhizome</tissue>
    </source>
</reference>
<evidence type="ECO:0000313" key="2">
    <source>
        <dbReference type="EMBL" id="KAG6510566.1"/>
    </source>
</evidence>
<name>A0A8J5L9Z8_ZINOF</name>
<organism evidence="2 3">
    <name type="scientific">Zingiber officinale</name>
    <name type="common">Ginger</name>
    <name type="synonym">Amomum zingiber</name>
    <dbReference type="NCBI Taxonomy" id="94328"/>
    <lineage>
        <taxon>Eukaryota</taxon>
        <taxon>Viridiplantae</taxon>
        <taxon>Streptophyta</taxon>
        <taxon>Embryophyta</taxon>
        <taxon>Tracheophyta</taxon>
        <taxon>Spermatophyta</taxon>
        <taxon>Magnoliopsida</taxon>
        <taxon>Liliopsida</taxon>
        <taxon>Zingiberales</taxon>
        <taxon>Zingiberaceae</taxon>
        <taxon>Zingiber</taxon>
    </lineage>
</organism>
<evidence type="ECO:0000256" key="1">
    <source>
        <dbReference type="SAM" id="MobiDB-lite"/>
    </source>
</evidence>
<gene>
    <name evidence="2" type="ORF">ZIOFF_028591</name>
</gene>
<dbReference type="Proteomes" id="UP000734854">
    <property type="component" value="Unassembled WGS sequence"/>
</dbReference>
<comment type="caution">
    <text evidence="2">The sequence shown here is derived from an EMBL/GenBank/DDBJ whole genome shotgun (WGS) entry which is preliminary data.</text>
</comment>
<dbReference type="AlphaFoldDB" id="A0A8J5L9Z8"/>
<keyword evidence="3" id="KW-1185">Reference proteome</keyword>
<feature type="region of interest" description="Disordered" evidence="1">
    <location>
        <begin position="85"/>
        <end position="115"/>
    </location>
</feature>
<dbReference type="InterPro" id="IPR043502">
    <property type="entry name" value="DNA/RNA_pol_sf"/>
</dbReference>
<dbReference type="SUPFAM" id="SSF56672">
    <property type="entry name" value="DNA/RNA polymerases"/>
    <property type="match status" value="1"/>
</dbReference>
<sequence length="216" mass="24666">MNSHDWALVHKIKKMITDLPDLAIPPEECYIILETDGCMEGWGGVCKWKPHRYDPKTEEKICAYASGKYNPIKSTIDAEIYATMDSDGEGSSSTNPDRRSTITTPGKAQYEGIPSPSGPYPLLEQYAELANSGRTSILHPEEHDKRSHMADIEWTVSRNIINSLRELELICQVKETDFRRRNHHEGQSTYWKDALTAVTKARLDLWETFIRLQTII</sequence>